<evidence type="ECO:0000256" key="4">
    <source>
        <dbReference type="ARBA" id="ARBA00022679"/>
    </source>
</evidence>
<dbReference type="InterPro" id="IPR043540">
    <property type="entry name" value="RING1/RING2"/>
</dbReference>
<keyword evidence="4" id="KW-0808">Transferase</keyword>
<organism evidence="11 12">
    <name type="scientific">Discostella pseudostelligera</name>
    <dbReference type="NCBI Taxonomy" id="259834"/>
    <lineage>
        <taxon>Eukaryota</taxon>
        <taxon>Sar</taxon>
        <taxon>Stramenopiles</taxon>
        <taxon>Ochrophyta</taxon>
        <taxon>Bacillariophyta</taxon>
        <taxon>Coscinodiscophyceae</taxon>
        <taxon>Thalassiosirophycidae</taxon>
        <taxon>Stephanodiscales</taxon>
        <taxon>Stephanodiscaceae</taxon>
        <taxon>Discostella</taxon>
    </lineage>
</organism>
<dbReference type="PROSITE" id="PS00518">
    <property type="entry name" value="ZF_RING_1"/>
    <property type="match status" value="1"/>
</dbReference>
<evidence type="ECO:0000256" key="9">
    <source>
        <dbReference type="SAM" id="MobiDB-lite"/>
    </source>
</evidence>
<evidence type="ECO:0000256" key="6">
    <source>
        <dbReference type="ARBA" id="ARBA00022771"/>
    </source>
</evidence>
<feature type="region of interest" description="Disordered" evidence="9">
    <location>
        <begin position="1"/>
        <end position="21"/>
    </location>
</feature>
<keyword evidence="6 8" id="KW-0863">Zinc-finger</keyword>
<keyword evidence="12" id="KW-1185">Reference proteome</keyword>
<dbReference type="EC" id="2.3.2.27" evidence="3"/>
<dbReference type="PANTHER" id="PTHR46076">
    <property type="entry name" value="E3 UBIQUITIN-PROTEIN LIGASE RING1 / RING 2 FAMILY MEMBER"/>
    <property type="match status" value="1"/>
</dbReference>
<feature type="domain" description="RING-type" evidence="10">
    <location>
        <begin position="86"/>
        <end position="126"/>
    </location>
</feature>
<dbReference type="InterPro" id="IPR017907">
    <property type="entry name" value="Znf_RING_CS"/>
</dbReference>
<feature type="compositionally biased region" description="Polar residues" evidence="9">
    <location>
        <begin position="1"/>
        <end position="13"/>
    </location>
</feature>
<gene>
    <name evidence="11" type="ORF">ACHAWU_008994</name>
</gene>
<evidence type="ECO:0000256" key="8">
    <source>
        <dbReference type="PROSITE-ProRule" id="PRU00175"/>
    </source>
</evidence>
<sequence length="331" mass="38244">MSKRNSQSQSSTPPGGEAGVATFNPISKWQEYEEVPGLTLFDIHREPRREDFDPNAMVSIKLKVEHSFLDRHIHSHQQTLDPDFQCPVCLGYLKTTRIVKECLHRFCNECIEKCLRSGMKQCPQCRIYIPSRRSLRPDTNFDELIKKIYGDVSSLEKYEEEENAQLNKQSIMNNEYYDAESIKRRILHQNEQRKKKPGVTVAESITQPITANNGAHNNIGQKNNEPPRMEIILRRHPQEMAVERLSKEFLRTSQEATIEQLKMFLGMKLDYSPYCDFQILAIAGEDAVILPDDISLIRIRREICDDAMNEIILYYRIVPSQSPSSNTPTTP</sequence>
<dbReference type="InterPro" id="IPR001841">
    <property type="entry name" value="Znf_RING"/>
</dbReference>
<dbReference type="EMBL" id="JALLBG020000124">
    <property type="protein sequence ID" value="KAL3763291.1"/>
    <property type="molecule type" value="Genomic_DNA"/>
</dbReference>
<evidence type="ECO:0000256" key="1">
    <source>
        <dbReference type="ARBA" id="ARBA00000900"/>
    </source>
</evidence>
<dbReference type="PROSITE" id="PS50089">
    <property type="entry name" value="ZF_RING_2"/>
    <property type="match status" value="1"/>
</dbReference>
<dbReference type="CDD" id="cd16531">
    <property type="entry name" value="RING-HC_RING1-like"/>
    <property type="match status" value="1"/>
</dbReference>
<dbReference type="Gene3D" id="3.10.20.90">
    <property type="entry name" value="Phosphatidylinositol 3-kinase Catalytic Subunit, Chain A, domain 1"/>
    <property type="match status" value="1"/>
</dbReference>
<name>A0ABD3MGQ4_9STRA</name>
<reference evidence="11 12" key="1">
    <citation type="submission" date="2024-10" db="EMBL/GenBank/DDBJ databases">
        <title>Updated reference genomes for cyclostephanoid diatoms.</title>
        <authorList>
            <person name="Roberts W.R."/>
            <person name="Alverson A.J."/>
        </authorList>
    </citation>
    <scope>NUCLEOTIDE SEQUENCE [LARGE SCALE GENOMIC DNA]</scope>
    <source>
        <strain evidence="11 12">AJA232-27</strain>
    </source>
</reference>
<dbReference type="SUPFAM" id="SSF57850">
    <property type="entry name" value="RING/U-box"/>
    <property type="match status" value="1"/>
</dbReference>
<evidence type="ECO:0000256" key="2">
    <source>
        <dbReference type="ARBA" id="ARBA00004906"/>
    </source>
</evidence>
<dbReference type="InterPro" id="IPR013083">
    <property type="entry name" value="Znf_RING/FYVE/PHD"/>
</dbReference>
<dbReference type="Pfam" id="PF13923">
    <property type="entry name" value="zf-C3HC4_2"/>
    <property type="match status" value="1"/>
</dbReference>
<evidence type="ECO:0000256" key="5">
    <source>
        <dbReference type="ARBA" id="ARBA00022723"/>
    </source>
</evidence>
<dbReference type="GO" id="GO:0008270">
    <property type="term" value="F:zinc ion binding"/>
    <property type="evidence" value="ECO:0007669"/>
    <property type="project" value="UniProtKB-KW"/>
</dbReference>
<evidence type="ECO:0000256" key="3">
    <source>
        <dbReference type="ARBA" id="ARBA00012483"/>
    </source>
</evidence>
<accession>A0ABD3MGQ4</accession>
<dbReference type="PANTHER" id="PTHR46076:SF3">
    <property type="entry name" value="E3 UBIQUITIN-PROTEIN LIGASE RING1"/>
    <property type="match status" value="1"/>
</dbReference>
<proteinExistence type="predicted"/>
<keyword evidence="5" id="KW-0479">Metal-binding</keyword>
<evidence type="ECO:0000259" key="10">
    <source>
        <dbReference type="PROSITE" id="PS50089"/>
    </source>
</evidence>
<keyword evidence="7" id="KW-0862">Zinc</keyword>
<comment type="caution">
    <text evidence="11">The sequence shown here is derived from an EMBL/GenBank/DDBJ whole genome shotgun (WGS) entry which is preliminary data.</text>
</comment>
<evidence type="ECO:0000256" key="7">
    <source>
        <dbReference type="ARBA" id="ARBA00022833"/>
    </source>
</evidence>
<dbReference type="SMART" id="SM00184">
    <property type="entry name" value="RING"/>
    <property type="match status" value="1"/>
</dbReference>
<comment type="catalytic activity">
    <reaction evidence="1">
        <text>S-ubiquitinyl-[E2 ubiquitin-conjugating enzyme]-L-cysteine + [acceptor protein]-L-lysine = [E2 ubiquitin-conjugating enzyme]-L-cysteine + N(6)-ubiquitinyl-[acceptor protein]-L-lysine.</text>
        <dbReference type="EC" id="2.3.2.27"/>
    </reaction>
</comment>
<dbReference type="AlphaFoldDB" id="A0ABD3MGQ4"/>
<evidence type="ECO:0000313" key="12">
    <source>
        <dbReference type="Proteomes" id="UP001530293"/>
    </source>
</evidence>
<dbReference type="GO" id="GO:0061630">
    <property type="term" value="F:ubiquitin protein ligase activity"/>
    <property type="evidence" value="ECO:0007669"/>
    <property type="project" value="UniProtKB-EC"/>
</dbReference>
<evidence type="ECO:0000313" key="11">
    <source>
        <dbReference type="EMBL" id="KAL3763291.1"/>
    </source>
</evidence>
<comment type="pathway">
    <text evidence="2">Protein modification; protein ubiquitination.</text>
</comment>
<dbReference type="Proteomes" id="UP001530293">
    <property type="component" value="Unassembled WGS sequence"/>
</dbReference>
<protein>
    <recommendedName>
        <fullName evidence="3">RING-type E3 ubiquitin transferase</fullName>
        <ecNumber evidence="3">2.3.2.27</ecNumber>
    </recommendedName>
</protein>
<dbReference type="Gene3D" id="3.30.40.10">
    <property type="entry name" value="Zinc/RING finger domain, C3HC4 (zinc finger)"/>
    <property type="match status" value="1"/>
</dbReference>